<organism evidence="3 4">
    <name type="scientific">Kipferlia bialata</name>
    <dbReference type="NCBI Taxonomy" id="797122"/>
    <lineage>
        <taxon>Eukaryota</taxon>
        <taxon>Metamonada</taxon>
        <taxon>Carpediemonas-like organisms</taxon>
        <taxon>Kipferlia</taxon>
    </lineage>
</organism>
<reference evidence="3 4" key="1">
    <citation type="journal article" date="2018" name="PLoS ONE">
        <title>The draft genome of Kipferlia bialata reveals reductive genome evolution in fornicate parasites.</title>
        <authorList>
            <person name="Tanifuji G."/>
            <person name="Takabayashi S."/>
            <person name="Kume K."/>
            <person name="Takagi M."/>
            <person name="Nakayama T."/>
            <person name="Kamikawa R."/>
            <person name="Inagaki Y."/>
            <person name="Hashimoto T."/>
        </authorList>
    </citation>
    <scope>NUCLEOTIDE SEQUENCE [LARGE SCALE GENOMIC DNA]</scope>
    <source>
        <strain evidence="3">NY0173</strain>
    </source>
</reference>
<protein>
    <recommendedName>
        <fullName evidence="2">EF-hand domain-containing protein</fullName>
    </recommendedName>
</protein>
<evidence type="ECO:0000256" key="1">
    <source>
        <dbReference type="ARBA" id="ARBA00022837"/>
    </source>
</evidence>
<feature type="domain" description="EF-hand" evidence="2">
    <location>
        <begin position="3"/>
        <end position="38"/>
    </location>
</feature>
<accession>A0A9K3CY93</accession>
<dbReference type="Pfam" id="PF13499">
    <property type="entry name" value="EF-hand_7"/>
    <property type="match status" value="2"/>
</dbReference>
<keyword evidence="1" id="KW-0106">Calcium</keyword>
<proteinExistence type="predicted"/>
<feature type="domain" description="EF-hand" evidence="2">
    <location>
        <begin position="40"/>
        <end position="75"/>
    </location>
</feature>
<dbReference type="GO" id="GO:0005509">
    <property type="term" value="F:calcium ion binding"/>
    <property type="evidence" value="ECO:0007669"/>
    <property type="project" value="InterPro"/>
</dbReference>
<name>A0A9K3CY93_9EUKA</name>
<dbReference type="InterPro" id="IPR011992">
    <property type="entry name" value="EF-hand-dom_pair"/>
</dbReference>
<dbReference type="InterPro" id="IPR018247">
    <property type="entry name" value="EF_Hand_1_Ca_BS"/>
</dbReference>
<dbReference type="AlphaFoldDB" id="A0A9K3CY93"/>
<dbReference type="PROSITE" id="PS00018">
    <property type="entry name" value="EF_HAND_1"/>
    <property type="match status" value="2"/>
</dbReference>
<feature type="domain" description="EF-hand" evidence="2">
    <location>
        <begin position="111"/>
        <end position="146"/>
    </location>
</feature>
<dbReference type="PROSITE" id="PS50222">
    <property type="entry name" value="EF_HAND_2"/>
    <property type="match status" value="3"/>
</dbReference>
<dbReference type="OrthoDB" id="186625at2759"/>
<comment type="caution">
    <text evidence="3">The sequence shown here is derived from an EMBL/GenBank/DDBJ whole genome shotgun (WGS) entry which is preliminary data.</text>
</comment>
<dbReference type="EMBL" id="BDIP01001213">
    <property type="protein sequence ID" value="GIQ83869.1"/>
    <property type="molecule type" value="Genomic_DNA"/>
</dbReference>
<dbReference type="Gene3D" id="1.10.238.10">
    <property type="entry name" value="EF-hand"/>
    <property type="match status" value="2"/>
</dbReference>
<dbReference type="InterPro" id="IPR002048">
    <property type="entry name" value="EF_hand_dom"/>
</dbReference>
<evidence type="ECO:0000259" key="2">
    <source>
        <dbReference type="PROSITE" id="PS50222"/>
    </source>
</evidence>
<dbReference type="SMART" id="SM00054">
    <property type="entry name" value="EFh"/>
    <property type="match status" value="3"/>
</dbReference>
<keyword evidence="4" id="KW-1185">Reference proteome</keyword>
<dbReference type="SUPFAM" id="SSF47473">
    <property type="entry name" value="EF-hand"/>
    <property type="match status" value="1"/>
</dbReference>
<dbReference type="Proteomes" id="UP000265618">
    <property type="component" value="Unassembled WGS sequence"/>
</dbReference>
<evidence type="ECO:0000313" key="3">
    <source>
        <dbReference type="EMBL" id="GIQ83869.1"/>
    </source>
</evidence>
<evidence type="ECO:0000313" key="4">
    <source>
        <dbReference type="Proteomes" id="UP000265618"/>
    </source>
</evidence>
<gene>
    <name evidence="3" type="ORF">KIPB_005266</name>
</gene>
<sequence length="194" mass="22291">MKFTKTSLAAKFDELDENGDGILSLSEATNCLRFFYGEAFPLSTICGIFNTLDTNRDGTVDKDEYMTFMMEVITAHDDHEFVIEHDEEYSLARERDLIAARDHNDLRGLLSSKTRLRALFDRHDTNHNQLLEREEWPALLIELGMAEPDEKFTMSVLYDYLDTDKSEGIDWEEFQTGIGAAFDAMRVAQHSDSE</sequence>